<evidence type="ECO:0000313" key="1">
    <source>
        <dbReference type="EMBL" id="MBE0560412.1"/>
    </source>
</evidence>
<reference evidence="1" key="1">
    <citation type="submission" date="2020-09" db="EMBL/GenBank/DDBJ databases">
        <authorList>
            <person name="Dalcin Martins P."/>
        </authorList>
    </citation>
    <scope>NUCLEOTIDE SEQUENCE</scope>
    <source>
        <strain evidence="1">MAG47</strain>
    </source>
</reference>
<sequence length="70" mass="7977">MSHPVTSRVLEIENALADVLRNGDFKVTTEDGERFLVPDFPPDFNDLLAFHGEPRINLSRVARELERLLS</sequence>
<proteinExistence type="predicted"/>
<accession>A0A8I0T7U4</accession>
<evidence type="ECO:0000313" key="2">
    <source>
        <dbReference type="Proteomes" id="UP000642265"/>
    </source>
</evidence>
<dbReference type="Proteomes" id="UP000642265">
    <property type="component" value="Unassembled WGS sequence"/>
</dbReference>
<reference evidence="1" key="2">
    <citation type="submission" date="2020-10" db="EMBL/GenBank/DDBJ databases">
        <title>Enrichment of novel Verrucomicrobia, Bacteroidetes and Krumholzibacteria in an oxygen-limited, methane- and iron-fed bioreactor inoculated with Bothnian Sea sediments.</title>
        <authorList>
            <person name="Martins P.D."/>
            <person name="de Jong A."/>
            <person name="Lenstra W.K."/>
            <person name="van Helmond N.A.G.M."/>
            <person name="Slomp C.P."/>
            <person name="Jetten M.S.M."/>
            <person name="Welte C.U."/>
            <person name="Rasigraf O."/>
        </authorList>
    </citation>
    <scope>NUCLEOTIDE SEQUENCE</scope>
    <source>
        <strain evidence="1">MAG47</strain>
    </source>
</reference>
<dbReference type="EMBL" id="JACZKO010000019">
    <property type="protein sequence ID" value="MBE0560412.1"/>
    <property type="molecule type" value="Genomic_DNA"/>
</dbReference>
<dbReference type="AlphaFoldDB" id="A0A8I0T7U4"/>
<protein>
    <submittedName>
        <fullName evidence="1">Uncharacterized protein</fullName>
    </submittedName>
</protein>
<name>A0A8I0T7U4_BRUAN</name>
<organism evidence="1 2">
    <name type="scientific">Brucella anthropi</name>
    <name type="common">Ochrobactrum anthropi</name>
    <dbReference type="NCBI Taxonomy" id="529"/>
    <lineage>
        <taxon>Bacteria</taxon>
        <taxon>Pseudomonadati</taxon>
        <taxon>Pseudomonadota</taxon>
        <taxon>Alphaproteobacteria</taxon>
        <taxon>Hyphomicrobiales</taxon>
        <taxon>Brucellaceae</taxon>
        <taxon>Brucella/Ochrobactrum group</taxon>
        <taxon>Brucella</taxon>
    </lineage>
</organism>
<gene>
    <name evidence="1" type="ORF">IH622_06245</name>
</gene>
<comment type="caution">
    <text evidence="1">The sequence shown here is derived from an EMBL/GenBank/DDBJ whole genome shotgun (WGS) entry which is preliminary data.</text>
</comment>